<dbReference type="EMBL" id="CAMKVN010000580">
    <property type="protein sequence ID" value="CAI2169404.1"/>
    <property type="molecule type" value="Genomic_DNA"/>
</dbReference>
<organism evidence="1 2">
    <name type="scientific">Funneliformis geosporum</name>
    <dbReference type="NCBI Taxonomy" id="1117311"/>
    <lineage>
        <taxon>Eukaryota</taxon>
        <taxon>Fungi</taxon>
        <taxon>Fungi incertae sedis</taxon>
        <taxon>Mucoromycota</taxon>
        <taxon>Glomeromycotina</taxon>
        <taxon>Glomeromycetes</taxon>
        <taxon>Glomerales</taxon>
        <taxon>Glomeraceae</taxon>
        <taxon>Funneliformis</taxon>
    </lineage>
</organism>
<dbReference type="Proteomes" id="UP001153678">
    <property type="component" value="Unassembled WGS sequence"/>
</dbReference>
<keyword evidence="2" id="KW-1185">Reference proteome</keyword>
<accession>A0A9W4SJM6</accession>
<reference evidence="1" key="1">
    <citation type="submission" date="2022-08" db="EMBL/GenBank/DDBJ databases">
        <authorList>
            <person name="Kallberg Y."/>
            <person name="Tangrot J."/>
            <person name="Rosling A."/>
        </authorList>
    </citation>
    <scope>NUCLEOTIDE SEQUENCE</scope>
    <source>
        <strain evidence="1">Wild A</strain>
    </source>
</reference>
<protein>
    <submittedName>
        <fullName evidence="1">3113_t:CDS:1</fullName>
    </submittedName>
</protein>
<proteinExistence type="predicted"/>
<gene>
    <name evidence="1" type="ORF">FWILDA_LOCUS4063</name>
</gene>
<name>A0A9W4SJM6_9GLOM</name>
<evidence type="ECO:0000313" key="1">
    <source>
        <dbReference type="EMBL" id="CAI2169404.1"/>
    </source>
</evidence>
<sequence length="45" mass="5109">MVTVCLTIVNSTKSRWPIAQNEEGKGEKGNNTYQSTNFLIEDEVY</sequence>
<dbReference type="AlphaFoldDB" id="A0A9W4SJM6"/>
<evidence type="ECO:0000313" key="2">
    <source>
        <dbReference type="Proteomes" id="UP001153678"/>
    </source>
</evidence>
<comment type="caution">
    <text evidence="1">The sequence shown here is derived from an EMBL/GenBank/DDBJ whole genome shotgun (WGS) entry which is preliminary data.</text>
</comment>